<dbReference type="EMBL" id="FOXH01000018">
    <property type="protein sequence ID" value="SFQ42573.1"/>
    <property type="molecule type" value="Genomic_DNA"/>
</dbReference>
<gene>
    <name evidence="2" type="ORF">SAMN04515674_11860</name>
</gene>
<dbReference type="PANTHER" id="PTHR37299:SF1">
    <property type="entry name" value="STAGE 0 SPORULATION PROTEIN A HOMOLOG"/>
    <property type="match status" value="1"/>
</dbReference>
<dbReference type="PANTHER" id="PTHR37299">
    <property type="entry name" value="TRANSCRIPTIONAL REGULATOR-RELATED"/>
    <property type="match status" value="1"/>
</dbReference>
<keyword evidence="3" id="KW-1185">Reference proteome</keyword>
<dbReference type="SMART" id="SM00850">
    <property type="entry name" value="LytTR"/>
    <property type="match status" value="1"/>
</dbReference>
<dbReference type="GO" id="GO:0003677">
    <property type="term" value="F:DNA binding"/>
    <property type="evidence" value="ECO:0007669"/>
    <property type="project" value="UniProtKB-KW"/>
</dbReference>
<dbReference type="Gene3D" id="2.40.50.1020">
    <property type="entry name" value="LytTr DNA-binding domain"/>
    <property type="match status" value="1"/>
</dbReference>
<dbReference type="PROSITE" id="PS50930">
    <property type="entry name" value="HTH_LYTTR"/>
    <property type="match status" value="1"/>
</dbReference>
<dbReference type="InterPro" id="IPR007492">
    <property type="entry name" value="LytTR_DNA-bd_dom"/>
</dbReference>
<evidence type="ECO:0000313" key="2">
    <source>
        <dbReference type="EMBL" id="SFQ42573.1"/>
    </source>
</evidence>
<dbReference type="RefSeq" id="WP_092019424.1">
    <property type="nucleotide sequence ID" value="NZ_FOXH01000018.1"/>
</dbReference>
<dbReference type="OrthoDB" id="955285at2"/>
<dbReference type="AlphaFoldDB" id="A0A1I5YEG9"/>
<sequence>MNDLPIVSAFDRLFLYKWNTIYLNRKTRYISISDIILLKAESNYTSILMSDGKKIMLAKTLKEFEAILSNHPFVRIHRSYLINLNNLQSFELKDEMFVTMKTGKKIDISRRRKMIFREKFLAHSA</sequence>
<organism evidence="2 3">
    <name type="scientific">Pseudarcicella hirudinis</name>
    <dbReference type="NCBI Taxonomy" id="1079859"/>
    <lineage>
        <taxon>Bacteria</taxon>
        <taxon>Pseudomonadati</taxon>
        <taxon>Bacteroidota</taxon>
        <taxon>Cytophagia</taxon>
        <taxon>Cytophagales</taxon>
        <taxon>Flectobacillaceae</taxon>
        <taxon>Pseudarcicella</taxon>
    </lineage>
</organism>
<protein>
    <submittedName>
        <fullName evidence="2">LytTr DNA-binding domain-containing protein</fullName>
    </submittedName>
</protein>
<dbReference type="Proteomes" id="UP000199306">
    <property type="component" value="Unassembled WGS sequence"/>
</dbReference>
<proteinExistence type="predicted"/>
<dbReference type="InterPro" id="IPR046947">
    <property type="entry name" value="LytR-like"/>
</dbReference>
<feature type="domain" description="HTH LytTR-type" evidence="1">
    <location>
        <begin position="19"/>
        <end position="122"/>
    </location>
</feature>
<reference evidence="2 3" key="1">
    <citation type="submission" date="2016-10" db="EMBL/GenBank/DDBJ databases">
        <authorList>
            <person name="de Groot N.N."/>
        </authorList>
    </citation>
    <scope>NUCLEOTIDE SEQUENCE [LARGE SCALE GENOMIC DNA]</scope>
    <source>
        <strain evidence="3">E92,LMG 26720,CCM 7988</strain>
    </source>
</reference>
<dbReference type="GO" id="GO:0000156">
    <property type="term" value="F:phosphorelay response regulator activity"/>
    <property type="evidence" value="ECO:0007669"/>
    <property type="project" value="InterPro"/>
</dbReference>
<evidence type="ECO:0000259" key="1">
    <source>
        <dbReference type="PROSITE" id="PS50930"/>
    </source>
</evidence>
<keyword evidence="2" id="KW-0238">DNA-binding</keyword>
<dbReference type="Pfam" id="PF04397">
    <property type="entry name" value="LytTR"/>
    <property type="match status" value="1"/>
</dbReference>
<name>A0A1I5YEG9_9BACT</name>
<dbReference type="STRING" id="1079859.SAMN04515674_11860"/>
<accession>A0A1I5YEG9</accession>
<evidence type="ECO:0000313" key="3">
    <source>
        <dbReference type="Proteomes" id="UP000199306"/>
    </source>
</evidence>